<dbReference type="Pfam" id="PF01926">
    <property type="entry name" value="MMR_HSR1"/>
    <property type="match status" value="1"/>
</dbReference>
<keyword evidence="9 10" id="KW-0131">Cell cycle</keyword>
<evidence type="ECO:0000256" key="10">
    <source>
        <dbReference type="HAMAP-Rule" id="MF_00321"/>
    </source>
</evidence>
<evidence type="ECO:0000313" key="12">
    <source>
        <dbReference type="EMBL" id="CDG34155.1"/>
    </source>
</evidence>
<comment type="function">
    <text evidence="10">Necessary for normal cell division and for the maintenance of normal septation.</text>
</comment>
<dbReference type="PANTHER" id="PTHR11649:SF13">
    <property type="entry name" value="ENGB-TYPE G DOMAIN-CONTAINING PROTEIN"/>
    <property type="match status" value="1"/>
</dbReference>
<evidence type="ECO:0000256" key="8">
    <source>
        <dbReference type="ARBA" id="ARBA00023210"/>
    </source>
</evidence>
<evidence type="ECO:0000256" key="1">
    <source>
        <dbReference type="ARBA" id="ARBA00001946"/>
    </source>
</evidence>
<evidence type="ECO:0000313" key="13">
    <source>
        <dbReference type="Proteomes" id="UP000027590"/>
    </source>
</evidence>
<dbReference type="InterPro" id="IPR006073">
    <property type="entry name" value="GTP-bd"/>
</dbReference>
<dbReference type="InterPro" id="IPR019987">
    <property type="entry name" value="GTP-bd_ribosome_bio_YsxC"/>
</dbReference>
<evidence type="ECO:0000256" key="3">
    <source>
        <dbReference type="ARBA" id="ARBA00022618"/>
    </source>
</evidence>
<dbReference type="PANTHER" id="PTHR11649">
    <property type="entry name" value="MSS1/TRME-RELATED GTP-BINDING PROTEIN"/>
    <property type="match status" value="1"/>
</dbReference>
<reference evidence="12 13" key="1">
    <citation type="journal article" date="2014" name="Genome Biol. Evol.">
        <title>Acetic acid bacteria genomes reveal functional traits for adaptation to life in insect guts.</title>
        <authorList>
            <person name="Chouaia B."/>
            <person name="Gaiarsa S."/>
            <person name="Crotti E."/>
            <person name="Comandatore F."/>
            <person name="Degli Esposti M."/>
            <person name="Ricci I."/>
            <person name="Alma A."/>
            <person name="Favia G."/>
            <person name="Bandi C."/>
            <person name="Daffonchio D."/>
        </authorList>
    </citation>
    <scope>NUCLEOTIDE SEQUENCE [LARGE SCALE GENOMIC DNA]</scope>
    <source>
        <strain evidence="13">AM169</strain>
    </source>
</reference>
<evidence type="ECO:0000259" key="11">
    <source>
        <dbReference type="PROSITE" id="PS51706"/>
    </source>
</evidence>
<proteinExistence type="inferred from homology"/>
<dbReference type="CDD" id="cd01876">
    <property type="entry name" value="YihA_EngB"/>
    <property type="match status" value="1"/>
</dbReference>
<evidence type="ECO:0000256" key="5">
    <source>
        <dbReference type="ARBA" id="ARBA00022741"/>
    </source>
</evidence>
<sequence>MEQMQTVLPSEDELEEGRRLFSGPCDFFFGAQTIEQLPPPDRAEVAFAGRSNVGKSSLINALTGRKALARASSEPGRTKQLNFFNLGGRLSLVDMPGYGFAKASKAVKEDWQRTMFAYLRGRPNLARVILLIDGRVGLKDSDREVCDLLDRAAVVFQIVLTKCDALSASALATRQKEVEALAKTHAAAFPHIVATSSTTSLGIAELRGIMARFAEPAGTRP</sequence>
<dbReference type="RefSeq" id="WP_408580063.1">
    <property type="nucleotide sequence ID" value="NZ_CBLY010000006.1"/>
</dbReference>
<dbReference type="HAMAP" id="MF_00321">
    <property type="entry name" value="GTPase_EngB"/>
    <property type="match status" value="1"/>
</dbReference>
<evidence type="ECO:0000256" key="6">
    <source>
        <dbReference type="ARBA" id="ARBA00022842"/>
    </source>
</evidence>
<organism evidence="12 13">
    <name type="scientific">Parasaccharibacter apium</name>
    <dbReference type="NCBI Taxonomy" id="1510841"/>
    <lineage>
        <taxon>Bacteria</taxon>
        <taxon>Pseudomonadati</taxon>
        <taxon>Pseudomonadota</taxon>
        <taxon>Alphaproteobacteria</taxon>
        <taxon>Acetobacterales</taxon>
        <taxon>Acetobacteraceae</taxon>
        <taxon>Parasaccharibacter</taxon>
    </lineage>
</organism>
<dbReference type="AlphaFoldDB" id="A0A7U7G6Z3"/>
<keyword evidence="4" id="KW-0479">Metal-binding</keyword>
<keyword evidence="6" id="KW-0460">Magnesium</keyword>
<name>A0A7U7G6Z3_9PROT</name>
<keyword evidence="8 10" id="KW-0717">Septation</keyword>
<feature type="domain" description="EngB-type G" evidence="11">
    <location>
        <begin position="41"/>
        <end position="216"/>
    </location>
</feature>
<dbReference type="GO" id="GO:0046872">
    <property type="term" value="F:metal ion binding"/>
    <property type="evidence" value="ECO:0007669"/>
    <property type="project" value="UniProtKB-KW"/>
</dbReference>
<accession>A0A7U7G6Z3</accession>
<keyword evidence="7 10" id="KW-0342">GTP-binding</keyword>
<reference evidence="12 13" key="2">
    <citation type="journal article" date="2014" name="PLoS ONE">
        <title>Evolution of mitochondria reconstructed from the energy metabolism of living bacteria.</title>
        <authorList>
            <person name="Degli Esposti M."/>
            <person name="Chouaia B."/>
            <person name="Comandatore F."/>
            <person name="Crotti E."/>
            <person name="Sassera D."/>
            <person name="Lievens P.M."/>
            <person name="Daffonchio D."/>
            <person name="Bandi C."/>
        </authorList>
    </citation>
    <scope>NUCLEOTIDE SEQUENCE [LARGE SCALE GENOMIC DNA]</scope>
    <source>
        <strain evidence="13">AM169</strain>
    </source>
</reference>
<dbReference type="InterPro" id="IPR027417">
    <property type="entry name" value="P-loop_NTPase"/>
</dbReference>
<protein>
    <recommendedName>
        <fullName evidence="10">Probable GTP-binding protein EngB</fullName>
    </recommendedName>
</protein>
<dbReference type="NCBIfam" id="TIGR03598">
    <property type="entry name" value="GTPase_YsxC"/>
    <property type="match status" value="1"/>
</dbReference>
<dbReference type="Proteomes" id="UP000027590">
    <property type="component" value="Unassembled WGS sequence"/>
</dbReference>
<evidence type="ECO:0000256" key="2">
    <source>
        <dbReference type="ARBA" id="ARBA00009638"/>
    </source>
</evidence>
<comment type="cofactor">
    <cofactor evidence="1">
        <name>Mg(2+)</name>
        <dbReference type="ChEBI" id="CHEBI:18420"/>
    </cofactor>
</comment>
<dbReference type="SUPFAM" id="SSF52540">
    <property type="entry name" value="P-loop containing nucleoside triphosphate hydrolases"/>
    <property type="match status" value="1"/>
</dbReference>
<dbReference type="PROSITE" id="PS51706">
    <property type="entry name" value="G_ENGB"/>
    <property type="match status" value="1"/>
</dbReference>
<keyword evidence="5 10" id="KW-0547">Nucleotide-binding</keyword>
<evidence type="ECO:0000256" key="9">
    <source>
        <dbReference type="ARBA" id="ARBA00023306"/>
    </source>
</evidence>
<gene>
    <name evidence="10" type="primary">engB</name>
    <name evidence="12" type="ORF">SACS_1417</name>
</gene>
<dbReference type="Gene3D" id="3.40.50.300">
    <property type="entry name" value="P-loop containing nucleotide triphosphate hydrolases"/>
    <property type="match status" value="1"/>
</dbReference>
<keyword evidence="3 10" id="KW-0132">Cell division</keyword>
<evidence type="ECO:0000256" key="4">
    <source>
        <dbReference type="ARBA" id="ARBA00022723"/>
    </source>
</evidence>
<dbReference type="GO" id="GO:0005829">
    <property type="term" value="C:cytosol"/>
    <property type="evidence" value="ECO:0007669"/>
    <property type="project" value="TreeGrafter"/>
</dbReference>
<dbReference type="GO" id="GO:0000917">
    <property type="term" value="P:division septum assembly"/>
    <property type="evidence" value="ECO:0007669"/>
    <property type="project" value="UniProtKB-KW"/>
</dbReference>
<dbReference type="GO" id="GO:0005525">
    <property type="term" value="F:GTP binding"/>
    <property type="evidence" value="ECO:0007669"/>
    <property type="project" value="UniProtKB-UniRule"/>
</dbReference>
<dbReference type="InterPro" id="IPR030393">
    <property type="entry name" value="G_ENGB_dom"/>
</dbReference>
<comment type="caution">
    <text evidence="12">The sequence shown here is derived from an EMBL/GenBank/DDBJ whole genome shotgun (WGS) entry which is preliminary data.</text>
</comment>
<dbReference type="EMBL" id="CBLY010000006">
    <property type="protein sequence ID" value="CDG34155.1"/>
    <property type="molecule type" value="Genomic_DNA"/>
</dbReference>
<comment type="similarity">
    <text evidence="2 10">Belongs to the TRAFAC class TrmE-Era-EngA-EngB-Septin-like GTPase superfamily. EngB GTPase family.</text>
</comment>
<evidence type="ECO:0000256" key="7">
    <source>
        <dbReference type="ARBA" id="ARBA00023134"/>
    </source>
</evidence>